<evidence type="ECO:0000313" key="2">
    <source>
        <dbReference type="Proteomes" id="UP000237105"/>
    </source>
</evidence>
<accession>A0A2P5D321</accession>
<name>A0A2P5D321_PARAD</name>
<evidence type="ECO:0000313" key="1">
    <source>
        <dbReference type="EMBL" id="PON67699.1"/>
    </source>
</evidence>
<protein>
    <submittedName>
        <fullName evidence="1">Uncharacterized protein</fullName>
    </submittedName>
</protein>
<dbReference type="EMBL" id="JXTB01000069">
    <property type="protein sequence ID" value="PON67699.1"/>
    <property type="molecule type" value="Genomic_DNA"/>
</dbReference>
<gene>
    <name evidence="1" type="ORF">PanWU01x14_101230</name>
</gene>
<dbReference type="AlphaFoldDB" id="A0A2P5D321"/>
<keyword evidence="2" id="KW-1185">Reference proteome</keyword>
<proteinExistence type="predicted"/>
<dbReference type="Proteomes" id="UP000237105">
    <property type="component" value="Unassembled WGS sequence"/>
</dbReference>
<reference evidence="2" key="1">
    <citation type="submission" date="2016-06" db="EMBL/GenBank/DDBJ databases">
        <title>Parallel loss of symbiosis genes in relatives of nitrogen-fixing non-legume Parasponia.</title>
        <authorList>
            <person name="Van Velzen R."/>
            <person name="Holmer R."/>
            <person name="Bu F."/>
            <person name="Rutten L."/>
            <person name="Van Zeijl A."/>
            <person name="Liu W."/>
            <person name="Santuari L."/>
            <person name="Cao Q."/>
            <person name="Sharma T."/>
            <person name="Shen D."/>
            <person name="Roswanjaya Y."/>
            <person name="Wardhani T."/>
            <person name="Kalhor M.S."/>
            <person name="Jansen J."/>
            <person name="Van den Hoogen J."/>
            <person name="Gungor B."/>
            <person name="Hartog M."/>
            <person name="Hontelez J."/>
            <person name="Verver J."/>
            <person name="Yang W.-C."/>
            <person name="Schijlen E."/>
            <person name="Repin R."/>
            <person name="Schilthuizen M."/>
            <person name="Schranz E."/>
            <person name="Heidstra R."/>
            <person name="Miyata K."/>
            <person name="Fedorova E."/>
            <person name="Kohlen W."/>
            <person name="Bisseling T."/>
            <person name="Smit S."/>
            <person name="Geurts R."/>
        </authorList>
    </citation>
    <scope>NUCLEOTIDE SEQUENCE [LARGE SCALE GENOMIC DNA]</scope>
    <source>
        <strain evidence="2">cv. WU1-14</strain>
    </source>
</reference>
<comment type="caution">
    <text evidence="1">The sequence shown here is derived from an EMBL/GenBank/DDBJ whole genome shotgun (WGS) entry which is preliminary data.</text>
</comment>
<sequence>MQGGAVVSTAIVWSSQPPAKLPHTAYCARHLSLVTADLDIARKRSFLQWGVSIFGYNFDRFKLRS</sequence>
<organism evidence="1 2">
    <name type="scientific">Parasponia andersonii</name>
    <name type="common">Sponia andersonii</name>
    <dbReference type="NCBI Taxonomy" id="3476"/>
    <lineage>
        <taxon>Eukaryota</taxon>
        <taxon>Viridiplantae</taxon>
        <taxon>Streptophyta</taxon>
        <taxon>Embryophyta</taxon>
        <taxon>Tracheophyta</taxon>
        <taxon>Spermatophyta</taxon>
        <taxon>Magnoliopsida</taxon>
        <taxon>eudicotyledons</taxon>
        <taxon>Gunneridae</taxon>
        <taxon>Pentapetalae</taxon>
        <taxon>rosids</taxon>
        <taxon>fabids</taxon>
        <taxon>Rosales</taxon>
        <taxon>Cannabaceae</taxon>
        <taxon>Parasponia</taxon>
    </lineage>
</organism>